<sequence length="156" mass="16754">MTEVRGRNGQIAFDGTYITILRRGLRARVSIGKGEKRIPLAAVVSVQWKPAGSLVNGFIQFETAGVGGTRSRAGSQTKQAGRDENSVIFTKAQMSAFAELRAAVERALAARHNVVPQQAAPVSVADELQKLVALARQGVLSQQEFEAQKARLLAGR</sequence>
<evidence type="ECO:0000259" key="1">
    <source>
        <dbReference type="Pfam" id="PF14472"/>
    </source>
</evidence>
<accession>A0A919UAV1</accession>
<name>A0A919UAV1_9ACTN</name>
<dbReference type="AlphaFoldDB" id="A0A919UAV1"/>
<comment type="caution">
    <text evidence="2">The sequence shown here is derived from an EMBL/GenBank/DDBJ whole genome shotgun (WGS) entry which is preliminary data.</text>
</comment>
<keyword evidence="3" id="KW-1185">Reference proteome</keyword>
<dbReference type="EMBL" id="BONQ01000030">
    <property type="protein sequence ID" value="GIG44023.1"/>
    <property type="molecule type" value="Genomic_DNA"/>
</dbReference>
<evidence type="ECO:0000313" key="2">
    <source>
        <dbReference type="EMBL" id="GIG44023.1"/>
    </source>
</evidence>
<reference evidence="2" key="1">
    <citation type="submission" date="2021-01" db="EMBL/GenBank/DDBJ databases">
        <title>Whole genome shotgun sequence of Dactylosporangium siamense NBRC 106093.</title>
        <authorList>
            <person name="Komaki H."/>
            <person name="Tamura T."/>
        </authorList>
    </citation>
    <scope>NUCLEOTIDE SEQUENCE</scope>
    <source>
        <strain evidence="2">NBRC 106093</strain>
    </source>
</reference>
<proteinExistence type="predicted"/>
<dbReference type="RefSeq" id="WP_203845875.1">
    <property type="nucleotide sequence ID" value="NZ_BAAAVW010000006.1"/>
</dbReference>
<feature type="domain" description="DUF4429" evidence="1">
    <location>
        <begin position="12"/>
        <end position="105"/>
    </location>
</feature>
<dbReference type="Pfam" id="PF14472">
    <property type="entry name" value="DUF4429"/>
    <property type="match status" value="1"/>
</dbReference>
<gene>
    <name evidence="2" type="ORF">Dsi01nite_020640</name>
</gene>
<organism evidence="2 3">
    <name type="scientific">Dactylosporangium siamense</name>
    <dbReference type="NCBI Taxonomy" id="685454"/>
    <lineage>
        <taxon>Bacteria</taxon>
        <taxon>Bacillati</taxon>
        <taxon>Actinomycetota</taxon>
        <taxon>Actinomycetes</taxon>
        <taxon>Micromonosporales</taxon>
        <taxon>Micromonosporaceae</taxon>
        <taxon>Dactylosporangium</taxon>
    </lineage>
</organism>
<evidence type="ECO:0000313" key="3">
    <source>
        <dbReference type="Proteomes" id="UP000660611"/>
    </source>
</evidence>
<dbReference type="InterPro" id="IPR027860">
    <property type="entry name" value="DUF4429"/>
</dbReference>
<protein>
    <recommendedName>
        <fullName evidence="1">DUF4429 domain-containing protein</fullName>
    </recommendedName>
</protein>
<dbReference type="Proteomes" id="UP000660611">
    <property type="component" value="Unassembled WGS sequence"/>
</dbReference>